<feature type="domain" description="DUF2510" evidence="2">
    <location>
        <begin position="12"/>
        <end position="42"/>
    </location>
</feature>
<keyword evidence="1" id="KW-0472">Membrane</keyword>
<evidence type="ECO:0000313" key="3">
    <source>
        <dbReference type="EMBL" id="QGG41831.1"/>
    </source>
</evidence>
<feature type="transmembrane region" description="Helical" evidence="1">
    <location>
        <begin position="54"/>
        <end position="77"/>
    </location>
</feature>
<reference evidence="3 4" key="1">
    <citation type="submission" date="2019-11" db="EMBL/GenBank/DDBJ databases">
        <authorList>
            <person name="Li J."/>
        </authorList>
    </citation>
    <scope>NUCLEOTIDE SEQUENCE [LARGE SCALE GENOMIC DNA]</scope>
    <source>
        <strain evidence="3 4">MF47</strain>
    </source>
</reference>
<accession>A0A5Q2MJC4</accession>
<dbReference type="EMBL" id="CP045737">
    <property type="protein sequence ID" value="QGG41831.1"/>
    <property type="molecule type" value="Genomic_DNA"/>
</dbReference>
<evidence type="ECO:0000313" key="4">
    <source>
        <dbReference type="Proteomes" id="UP000392064"/>
    </source>
</evidence>
<dbReference type="InterPro" id="IPR018929">
    <property type="entry name" value="DUF2510"/>
</dbReference>
<keyword evidence="1" id="KW-1133">Transmembrane helix</keyword>
<protein>
    <submittedName>
        <fullName evidence="3">DUF2510 domain-containing protein</fullName>
    </submittedName>
</protein>
<dbReference type="Pfam" id="PF10708">
    <property type="entry name" value="DUF2510"/>
    <property type="match status" value="1"/>
</dbReference>
<dbReference type="KEGG" id="aef:GEV26_10905"/>
<organism evidence="3 4">
    <name type="scientific">Aeromicrobium yanjiei</name>
    <dbReference type="NCBI Taxonomy" id="2662028"/>
    <lineage>
        <taxon>Bacteria</taxon>
        <taxon>Bacillati</taxon>
        <taxon>Actinomycetota</taxon>
        <taxon>Actinomycetes</taxon>
        <taxon>Propionibacteriales</taxon>
        <taxon>Nocardioidaceae</taxon>
        <taxon>Aeromicrobium</taxon>
    </lineage>
</organism>
<keyword evidence="4" id="KW-1185">Reference proteome</keyword>
<gene>
    <name evidence="3" type="ORF">GEV26_10905</name>
</gene>
<sequence>MNTQPPSGSTPPGFYPDSSGAMRWWDGSSWTEHTQQATPEQVAPPKKRHTFRNVMLGIIAACVLFIAGCTALLGSAANEAGKSIEKEVAKDKQPGGPDNPLTIVEGKKFSVSGFDYSSGWKVDEDVLGSIDIAKLKVTNNRDKKDSALVEIKFMKGSEVLALADCTTEPVAIGQTTTLSCGSTDELPKSYDRITINDSF</sequence>
<dbReference type="Proteomes" id="UP000392064">
    <property type="component" value="Chromosome"/>
</dbReference>
<dbReference type="AlphaFoldDB" id="A0A5Q2MJC4"/>
<name>A0A5Q2MJC4_9ACTN</name>
<evidence type="ECO:0000256" key="1">
    <source>
        <dbReference type="SAM" id="Phobius"/>
    </source>
</evidence>
<keyword evidence="1" id="KW-0812">Transmembrane</keyword>
<evidence type="ECO:0000259" key="2">
    <source>
        <dbReference type="Pfam" id="PF10708"/>
    </source>
</evidence>
<dbReference type="RefSeq" id="WP_153653097.1">
    <property type="nucleotide sequence ID" value="NZ_CP045737.1"/>
</dbReference>
<proteinExistence type="predicted"/>